<gene>
    <name evidence="2" type="ORF">CR103_05930</name>
</gene>
<dbReference type="OrthoDB" id="8759202at2"/>
<sequence length="111" mass="11409">MNSNQRSDTNNQSSNGGNKPAESSSRAFSSAKPAAAGGDAMQQGESPGSAQSAESAGLPMAPAGSHLAADQKMDDDTGLSNTANREVSEVEQNKQQERQSNVGRRSDGTPD</sequence>
<dbReference type="EMBL" id="PDOB01000006">
    <property type="protein sequence ID" value="PIL40709.1"/>
    <property type="molecule type" value="Genomic_DNA"/>
</dbReference>
<evidence type="ECO:0000313" key="3">
    <source>
        <dbReference type="Proteomes" id="UP000228593"/>
    </source>
</evidence>
<keyword evidence="3" id="KW-1185">Reference proteome</keyword>
<protein>
    <submittedName>
        <fullName evidence="2">Uncharacterized protein</fullName>
    </submittedName>
</protein>
<name>A0A2G8T3Y8_9BURK</name>
<accession>A0A2G8T3Y8</accession>
<organism evidence="2 3">
    <name type="scientific">Massilia psychrophila</name>
    <dbReference type="NCBI Taxonomy" id="1603353"/>
    <lineage>
        <taxon>Bacteria</taxon>
        <taxon>Pseudomonadati</taxon>
        <taxon>Pseudomonadota</taxon>
        <taxon>Betaproteobacteria</taxon>
        <taxon>Burkholderiales</taxon>
        <taxon>Oxalobacteraceae</taxon>
        <taxon>Telluria group</taxon>
        <taxon>Massilia</taxon>
    </lineage>
</organism>
<evidence type="ECO:0000256" key="1">
    <source>
        <dbReference type="SAM" id="MobiDB-lite"/>
    </source>
</evidence>
<feature type="compositionally biased region" description="Polar residues" evidence="1">
    <location>
        <begin position="43"/>
        <end position="54"/>
    </location>
</feature>
<dbReference type="AlphaFoldDB" id="A0A2G8T3Y8"/>
<proteinExistence type="predicted"/>
<dbReference type="RefSeq" id="WP_099915089.1">
    <property type="nucleotide sequence ID" value="NZ_BMHS01000002.1"/>
</dbReference>
<evidence type="ECO:0000313" key="2">
    <source>
        <dbReference type="EMBL" id="PIL40709.1"/>
    </source>
</evidence>
<feature type="compositionally biased region" description="Basic and acidic residues" evidence="1">
    <location>
        <begin position="86"/>
        <end position="97"/>
    </location>
</feature>
<dbReference type="Proteomes" id="UP000228593">
    <property type="component" value="Unassembled WGS sequence"/>
</dbReference>
<feature type="region of interest" description="Disordered" evidence="1">
    <location>
        <begin position="1"/>
        <end position="111"/>
    </location>
</feature>
<feature type="compositionally biased region" description="Polar residues" evidence="1">
    <location>
        <begin position="1"/>
        <end position="28"/>
    </location>
</feature>
<comment type="caution">
    <text evidence="2">The sequence shown here is derived from an EMBL/GenBank/DDBJ whole genome shotgun (WGS) entry which is preliminary data.</text>
</comment>
<reference evidence="2 3" key="1">
    <citation type="submission" date="2017-10" db="EMBL/GenBank/DDBJ databases">
        <title>Massilia psychrophilum sp. nov., a novel purple-pigmented bacterium isolated from Tianshan glacier, Xinjiang Municipality, China.</title>
        <authorList>
            <person name="Wang H."/>
        </authorList>
    </citation>
    <scope>NUCLEOTIDE SEQUENCE [LARGE SCALE GENOMIC DNA]</scope>
    <source>
        <strain evidence="2 3">JCM 30813</strain>
    </source>
</reference>